<accession>A0A6H0XVY9</accession>
<dbReference type="PANTHER" id="PTHR12223:SF28">
    <property type="entry name" value="LECTIN, MANNOSE BINDING 1 LIKE"/>
    <property type="match status" value="1"/>
</dbReference>
<dbReference type="AlphaFoldDB" id="A0A6H0XVY9"/>
<gene>
    <name evidence="4" type="ORF">AMS68_004444</name>
</gene>
<evidence type="ECO:0000256" key="3">
    <source>
        <dbReference type="SAM" id="SignalP"/>
    </source>
</evidence>
<dbReference type="InterPro" id="IPR013320">
    <property type="entry name" value="ConA-like_dom_sf"/>
</dbReference>
<keyword evidence="3" id="KW-0732">Signal</keyword>
<dbReference type="GO" id="GO:0005537">
    <property type="term" value="F:D-mannose binding"/>
    <property type="evidence" value="ECO:0007669"/>
    <property type="project" value="TreeGrafter"/>
</dbReference>
<dbReference type="GO" id="GO:0030134">
    <property type="term" value="C:COPII-coated ER to Golgi transport vesicle"/>
    <property type="evidence" value="ECO:0007669"/>
    <property type="project" value="TreeGrafter"/>
</dbReference>
<dbReference type="Proteomes" id="UP000503462">
    <property type="component" value="Chromosome 3"/>
</dbReference>
<dbReference type="SUPFAM" id="SSF49899">
    <property type="entry name" value="Concanavalin A-like lectins/glucanases"/>
    <property type="match status" value="1"/>
</dbReference>
<dbReference type="PANTHER" id="PTHR12223">
    <property type="entry name" value="VESICULAR MANNOSE-BINDING LECTIN"/>
    <property type="match status" value="1"/>
</dbReference>
<name>A0A6H0XVY9_9PEZI</name>
<reference evidence="4 5" key="1">
    <citation type="journal article" date="2016" name="Sci. Rep.">
        <title>Peltaster fructicola genome reveals evolution from an invasive phytopathogen to an ectophytic parasite.</title>
        <authorList>
            <person name="Xu C."/>
            <person name="Chen H."/>
            <person name="Gleason M.L."/>
            <person name="Xu J.R."/>
            <person name="Liu H."/>
            <person name="Zhang R."/>
            <person name="Sun G."/>
        </authorList>
    </citation>
    <scope>NUCLEOTIDE SEQUENCE [LARGE SCALE GENOMIC DNA]</scope>
    <source>
        <strain evidence="4 5">LNHT1506</strain>
    </source>
</reference>
<keyword evidence="2" id="KW-0812">Transmembrane</keyword>
<feature type="chain" id="PRO_5026084886" evidence="3">
    <location>
        <begin position="20"/>
        <end position="357"/>
    </location>
</feature>
<dbReference type="GO" id="GO:0005793">
    <property type="term" value="C:endoplasmic reticulum-Golgi intermediate compartment"/>
    <property type="evidence" value="ECO:0007669"/>
    <property type="project" value="TreeGrafter"/>
</dbReference>
<keyword evidence="5" id="KW-1185">Reference proteome</keyword>
<evidence type="ECO:0000256" key="2">
    <source>
        <dbReference type="SAM" id="Phobius"/>
    </source>
</evidence>
<proteinExistence type="predicted"/>
<organism evidence="4 5">
    <name type="scientific">Peltaster fructicola</name>
    <dbReference type="NCBI Taxonomy" id="286661"/>
    <lineage>
        <taxon>Eukaryota</taxon>
        <taxon>Fungi</taxon>
        <taxon>Dikarya</taxon>
        <taxon>Ascomycota</taxon>
        <taxon>Pezizomycotina</taxon>
        <taxon>Dothideomycetes</taxon>
        <taxon>Dothideomycetes incertae sedis</taxon>
        <taxon>Peltaster</taxon>
    </lineage>
</organism>
<keyword evidence="2" id="KW-0472">Membrane</keyword>
<evidence type="ECO:0000256" key="1">
    <source>
        <dbReference type="SAM" id="MobiDB-lite"/>
    </source>
</evidence>
<dbReference type="GO" id="GO:0006888">
    <property type="term" value="P:endoplasmic reticulum to Golgi vesicle-mediated transport"/>
    <property type="evidence" value="ECO:0007669"/>
    <property type="project" value="TreeGrafter"/>
</dbReference>
<feature type="region of interest" description="Disordered" evidence="1">
    <location>
        <begin position="176"/>
        <end position="207"/>
    </location>
</feature>
<evidence type="ECO:0000313" key="4">
    <source>
        <dbReference type="EMBL" id="QIW98926.1"/>
    </source>
</evidence>
<keyword evidence="2" id="KW-1133">Transmembrane helix</keyword>
<dbReference type="Gene3D" id="2.60.120.200">
    <property type="match status" value="2"/>
</dbReference>
<evidence type="ECO:0000313" key="5">
    <source>
        <dbReference type="Proteomes" id="UP000503462"/>
    </source>
</evidence>
<dbReference type="InterPro" id="IPR051136">
    <property type="entry name" value="Intracellular_Lectin-GPT"/>
</dbReference>
<protein>
    <submittedName>
        <fullName evidence="4">Uncharacterized protein</fullName>
    </submittedName>
</protein>
<sequence>MIVRSALAIGLSLLTTTTAQGVIEGSSFGHAGNLAPDGQKIPGWLLSTTEHDPRILSDRVSLTTIYPANTKGALWAESNINADQWTAELEFRASGGDFGTGNVQLCYRNLGRPSKLRVSNRNGLSVHVDDKLCFSSEQITIPSNYRFGITAVTAENPDIIEVFKFTALGGAIYGADGQQQQREQRTEQHHSQGSLPNAPEALPDRSADEINSNDAQFADLHNRLQSLQHQLAEIHTQFGVLSSKLDEKTGDITRRLPNIPDHAVNDLNTRVINIERIALQIQRDVEGRDYKQHFSELNEAMANVRGGLSPESLGKIVTASAPRMGLFLFAVIAVQVVLAGAYVLYKRRRANAPKKYL</sequence>
<dbReference type="GO" id="GO:0005789">
    <property type="term" value="C:endoplasmic reticulum membrane"/>
    <property type="evidence" value="ECO:0007669"/>
    <property type="project" value="TreeGrafter"/>
</dbReference>
<dbReference type="GO" id="GO:0000139">
    <property type="term" value="C:Golgi membrane"/>
    <property type="evidence" value="ECO:0007669"/>
    <property type="project" value="TreeGrafter"/>
</dbReference>
<feature type="transmembrane region" description="Helical" evidence="2">
    <location>
        <begin position="324"/>
        <end position="345"/>
    </location>
</feature>
<dbReference type="OrthoDB" id="10265193at2759"/>
<feature type="signal peptide" evidence="3">
    <location>
        <begin position="1"/>
        <end position="19"/>
    </location>
</feature>
<dbReference type="EMBL" id="CP051141">
    <property type="protein sequence ID" value="QIW98926.1"/>
    <property type="molecule type" value="Genomic_DNA"/>
</dbReference>